<keyword evidence="5" id="KW-1185">Reference proteome</keyword>
<dbReference type="EMBL" id="JAEMNX010000003">
    <property type="protein sequence ID" value="MBJ7537270.1"/>
    <property type="molecule type" value="Genomic_DNA"/>
</dbReference>
<dbReference type="AlphaFoldDB" id="A0A934JJJ5"/>
<dbReference type="Pfam" id="PF01817">
    <property type="entry name" value="CM_2"/>
    <property type="match status" value="1"/>
</dbReference>
<dbReference type="NCBIfam" id="NF006691">
    <property type="entry name" value="PRK09239.1"/>
    <property type="match status" value="1"/>
</dbReference>
<protein>
    <recommendedName>
        <fullName evidence="1">chorismate mutase</fullName>
        <ecNumber evidence="1">5.4.99.5</ecNumber>
    </recommendedName>
</protein>
<dbReference type="PROSITE" id="PS51168">
    <property type="entry name" value="CHORISMATE_MUT_2"/>
    <property type="match status" value="1"/>
</dbReference>
<dbReference type="InterPro" id="IPR036263">
    <property type="entry name" value="Chorismate_II_sf"/>
</dbReference>
<proteinExistence type="predicted"/>
<dbReference type="InterPro" id="IPR036979">
    <property type="entry name" value="CM_dom_sf"/>
</dbReference>
<evidence type="ECO:0000313" key="5">
    <source>
        <dbReference type="Proteomes" id="UP000628710"/>
    </source>
</evidence>
<keyword evidence="2 4" id="KW-0413">Isomerase</keyword>
<feature type="domain" description="Chorismate mutase" evidence="3">
    <location>
        <begin position="1"/>
        <end position="90"/>
    </location>
</feature>
<evidence type="ECO:0000313" key="4">
    <source>
        <dbReference type="EMBL" id="MBJ7537270.1"/>
    </source>
</evidence>
<comment type="caution">
    <text evidence="4">The sequence shown here is derived from an EMBL/GenBank/DDBJ whole genome shotgun (WGS) entry which is preliminary data.</text>
</comment>
<dbReference type="NCBIfam" id="TIGR01795">
    <property type="entry name" value="CM_mono_cladeE"/>
    <property type="match status" value="1"/>
</dbReference>
<dbReference type="PANTHER" id="PTHR38041:SF1">
    <property type="entry name" value="CHORISMATE MUTASE"/>
    <property type="match status" value="1"/>
</dbReference>
<evidence type="ECO:0000256" key="1">
    <source>
        <dbReference type="ARBA" id="ARBA00012404"/>
    </source>
</evidence>
<name>A0A934JJJ5_9GAMM</name>
<dbReference type="GO" id="GO:0004106">
    <property type="term" value="F:chorismate mutase activity"/>
    <property type="evidence" value="ECO:0007669"/>
    <property type="project" value="UniProtKB-EC"/>
</dbReference>
<dbReference type="EC" id="5.4.99.5" evidence="1"/>
<dbReference type="Proteomes" id="UP000628710">
    <property type="component" value="Unassembled WGS sequence"/>
</dbReference>
<reference evidence="4" key="1">
    <citation type="submission" date="2020-12" db="EMBL/GenBank/DDBJ databases">
        <title>Marinomonas arctica sp. nov., a psychrotolerant bacterium isolated from the Arctic.</title>
        <authorList>
            <person name="Zhang Y."/>
        </authorList>
    </citation>
    <scope>NUCLEOTIDE SEQUENCE</scope>
    <source>
        <strain evidence="4">C1424</strain>
    </source>
</reference>
<sequence>MTVTLEELRSSIDNIDNAIVAMLAERFKVTNKVGHYKAENNLPAQDVGREQQQYERMQALAFQYGLDPEFAQHFLSVIVTQVVENHKEIAQEVARS</sequence>
<dbReference type="InterPro" id="IPR002701">
    <property type="entry name" value="CM_II_prokaryot"/>
</dbReference>
<dbReference type="InterPro" id="IPR051331">
    <property type="entry name" value="Chorismate_mutase-related"/>
</dbReference>
<evidence type="ECO:0000256" key="2">
    <source>
        <dbReference type="ARBA" id="ARBA00023235"/>
    </source>
</evidence>
<organism evidence="4 5">
    <name type="scientific">Marinomonas transparens</name>
    <dbReference type="NCBI Taxonomy" id="2795388"/>
    <lineage>
        <taxon>Bacteria</taxon>
        <taxon>Pseudomonadati</taxon>
        <taxon>Pseudomonadota</taxon>
        <taxon>Gammaproteobacteria</taxon>
        <taxon>Oceanospirillales</taxon>
        <taxon>Oceanospirillaceae</taxon>
        <taxon>Marinomonas</taxon>
    </lineage>
</organism>
<dbReference type="InterPro" id="IPR010951">
    <property type="entry name" value="CM_bact"/>
</dbReference>
<dbReference type="SMART" id="SM00830">
    <property type="entry name" value="CM_2"/>
    <property type="match status" value="1"/>
</dbReference>
<evidence type="ECO:0000259" key="3">
    <source>
        <dbReference type="PROSITE" id="PS51168"/>
    </source>
</evidence>
<dbReference type="GO" id="GO:0046417">
    <property type="term" value="P:chorismate metabolic process"/>
    <property type="evidence" value="ECO:0007669"/>
    <property type="project" value="InterPro"/>
</dbReference>
<dbReference type="SUPFAM" id="SSF48600">
    <property type="entry name" value="Chorismate mutase II"/>
    <property type="match status" value="1"/>
</dbReference>
<dbReference type="GO" id="GO:0009697">
    <property type="term" value="P:salicylic acid biosynthetic process"/>
    <property type="evidence" value="ECO:0007669"/>
    <property type="project" value="TreeGrafter"/>
</dbReference>
<accession>A0A934JJJ5</accession>
<dbReference type="PANTHER" id="PTHR38041">
    <property type="entry name" value="CHORISMATE MUTASE"/>
    <property type="match status" value="1"/>
</dbReference>
<dbReference type="RefSeq" id="WP_199467403.1">
    <property type="nucleotide sequence ID" value="NZ_JAEMNX010000003.1"/>
</dbReference>
<dbReference type="Gene3D" id="1.20.59.10">
    <property type="entry name" value="Chorismate mutase"/>
    <property type="match status" value="1"/>
</dbReference>
<gene>
    <name evidence="4" type="ORF">I8J31_06205</name>
</gene>